<dbReference type="GO" id="GO:0005923">
    <property type="term" value="C:bicellular tight junction"/>
    <property type="evidence" value="ECO:0007669"/>
    <property type="project" value="UniProtKB-SubCell"/>
</dbReference>
<dbReference type="PANTHER" id="PTHR12002">
    <property type="entry name" value="CLAUDIN"/>
    <property type="match status" value="1"/>
</dbReference>
<dbReference type="GO" id="GO:0005886">
    <property type="term" value="C:plasma membrane"/>
    <property type="evidence" value="ECO:0007669"/>
    <property type="project" value="UniProtKB-SubCell"/>
</dbReference>
<evidence type="ECO:0000256" key="6">
    <source>
        <dbReference type="ARBA" id="ARBA00022692"/>
    </source>
</evidence>
<comment type="caution">
    <text evidence="11">The sequence shown here is derived from an EMBL/GenBank/DDBJ whole genome shotgun (WGS) entry which is preliminary data.</text>
</comment>
<feature type="transmembrane region" description="Helical" evidence="10">
    <location>
        <begin position="252"/>
        <end position="277"/>
    </location>
</feature>
<dbReference type="STRING" id="12930.A0A0Q3MFG9"/>
<proteinExistence type="inferred from homology"/>
<feature type="transmembrane region" description="Helical" evidence="10">
    <location>
        <begin position="137"/>
        <end position="159"/>
    </location>
</feature>
<dbReference type="OrthoDB" id="9895009at2759"/>
<keyword evidence="9 10" id="KW-0472">Membrane</keyword>
<evidence type="ECO:0000256" key="10">
    <source>
        <dbReference type="SAM" id="Phobius"/>
    </source>
</evidence>
<dbReference type="Gene3D" id="1.20.140.150">
    <property type="match status" value="1"/>
</dbReference>
<dbReference type="GO" id="GO:0005198">
    <property type="term" value="F:structural molecule activity"/>
    <property type="evidence" value="ECO:0007669"/>
    <property type="project" value="InterPro"/>
</dbReference>
<evidence type="ECO:0000313" key="11">
    <source>
        <dbReference type="EMBL" id="KQK81319.1"/>
    </source>
</evidence>
<comment type="subcellular location">
    <subcellularLocation>
        <location evidence="1">Cell junction</location>
        <location evidence="1">Tight junction</location>
    </subcellularLocation>
    <subcellularLocation>
        <location evidence="2">Cell membrane</location>
        <topology evidence="2">Multi-pass membrane protein</topology>
    </subcellularLocation>
</comment>
<feature type="transmembrane region" description="Helical" evidence="10">
    <location>
        <begin position="215"/>
        <end position="240"/>
    </location>
</feature>
<protein>
    <submittedName>
        <fullName evidence="11">Claudin-3</fullName>
    </submittedName>
</protein>
<keyword evidence="8 10" id="KW-1133">Transmembrane helix</keyword>
<keyword evidence="5" id="KW-1003">Cell membrane</keyword>
<evidence type="ECO:0000256" key="7">
    <source>
        <dbReference type="ARBA" id="ARBA00022949"/>
    </source>
</evidence>
<evidence type="ECO:0000256" key="4">
    <source>
        <dbReference type="ARBA" id="ARBA00022427"/>
    </source>
</evidence>
<name>A0A0Q3MFG9_AMAAE</name>
<dbReference type="InterPro" id="IPR006187">
    <property type="entry name" value="Claudin"/>
</dbReference>
<dbReference type="PRINTS" id="PR01077">
    <property type="entry name" value="CLAUDIN"/>
</dbReference>
<organism evidence="11 12">
    <name type="scientific">Amazona aestiva</name>
    <name type="common">Blue-fronted Amazon parrot</name>
    <dbReference type="NCBI Taxonomy" id="12930"/>
    <lineage>
        <taxon>Eukaryota</taxon>
        <taxon>Metazoa</taxon>
        <taxon>Chordata</taxon>
        <taxon>Craniata</taxon>
        <taxon>Vertebrata</taxon>
        <taxon>Euteleostomi</taxon>
        <taxon>Archelosauria</taxon>
        <taxon>Archosauria</taxon>
        <taxon>Dinosauria</taxon>
        <taxon>Saurischia</taxon>
        <taxon>Theropoda</taxon>
        <taxon>Coelurosauria</taxon>
        <taxon>Aves</taxon>
        <taxon>Neognathae</taxon>
        <taxon>Neoaves</taxon>
        <taxon>Telluraves</taxon>
        <taxon>Australaves</taxon>
        <taxon>Psittaciformes</taxon>
        <taxon>Psittacidae</taxon>
        <taxon>Amazona</taxon>
    </lineage>
</organism>
<keyword evidence="7" id="KW-0965">Cell junction</keyword>
<feature type="transmembrane region" description="Helical" evidence="10">
    <location>
        <begin position="171"/>
        <end position="190"/>
    </location>
</feature>
<gene>
    <name evidence="11" type="ORF">AAES_82240</name>
</gene>
<dbReference type="AlphaFoldDB" id="A0A0Q3MFG9"/>
<feature type="transmembrane region" description="Helical" evidence="10">
    <location>
        <begin position="305"/>
        <end position="329"/>
    </location>
</feature>
<keyword evidence="12" id="KW-1185">Reference proteome</keyword>
<evidence type="ECO:0000256" key="5">
    <source>
        <dbReference type="ARBA" id="ARBA00022475"/>
    </source>
</evidence>
<evidence type="ECO:0000256" key="3">
    <source>
        <dbReference type="ARBA" id="ARBA00008295"/>
    </source>
</evidence>
<dbReference type="Proteomes" id="UP000051836">
    <property type="component" value="Unassembled WGS sequence"/>
</dbReference>
<accession>A0A0Q3MFG9</accession>
<reference evidence="11 12" key="1">
    <citation type="submission" date="2015-10" db="EMBL/GenBank/DDBJ databases">
        <authorList>
            <person name="Gilbert D.G."/>
        </authorList>
    </citation>
    <scope>NUCLEOTIDE SEQUENCE [LARGE SCALE GENOMIC DNA]</scope>
    <source>
        <strain evidence="11">FVVF132</strain>
    </source>
</reference>
<evidence type="ECO:0000256" key="1">
    <source>
        <dbReference type="ARBA" id="ARBA00004435"/>
    </source>
</evidence>
<sequence>MCYEADKLNWESEDATGGIDDGQNLSGIVCVEEALNKYLTIHSDTSAVFGRKLDFPWELSLYFGNQSYRRYTDEVGGQNDKIADVTVLGWHEKPPHPIFLSLASAPGVNASLTSHGNCVCDRADLQRMNSLVSSSHLQLAAFALGTVGWILCAVSMGTVEWRVWHVDNTTIISSGIAWVGIWKVCFISYLQVSPGYIEQFCHKFSGYDSSIPAEIYVAQGLLLIAMFMGLLGLTATIFALRNVYMGITHKTLITRFFLMGGCFYIFAGLCVLIPVSWNFYSVAHNQSIAFPPSYYMPSSPAAQEVGAAIPVGIVAVILLLLSGVFSLLYRFPVATSTITKC</sequence>
<dbReference type="Pfam" id="PF13903">
    <property type="entry name" value="Claudin_2"/>
    <property type="match status" value="1"/>
</dbReference>
<keyword evidence="6 10" id="KW-0812">Transmembrane</keyword>
<evidence type="ECO:0000256" key="9">
    <source>
        <dbReference type="ARBA" id="ARBA00023136"/>
    </source>
</evidence>
<evidence type="ECO:0000313" key="12">
    <source>
        <dbReference type="Proteomes" id="UP000051836"/>
    </source>
</evidence>
<dbReference type="EMBL" id="LMAW01002425">
    <property type="protein sequence ID" value="KQK81319.1"/>
    <property type="molecule type" value="Genomic_DNA"/>
</dbReference>
<evidence type="ECO:0000256" key="2">
    <source>
        <dbReference type="ARBA" id="ARBA00004651"/>
    </source>
</evidence>
<dbReference type="InterPro" id="IPR004031">
    <property type="entry name" value="PMP22/EMP/MP20/Claudin"/>
</dbReference>
<comment type="similarity">
    <text evidence="3">Belongs to the claudin family.</text>
</comment>
<evidence type="ECO:0000256" key="8">
    <source>
        <dbReference type="ARBA" id="ARBA00022989"/>
    </source>
</evidence>
<keyword evidence="4" id="KW-0796">Tight junction</keyword>